<sequence length="333" mass="37551">MPSSLIIIGLAAAWLVVLVPMVARKRQEVTQTSDAALAGRIVRSGTRNNGRREFAMTRNAGGRDDRGDEFDDAVDYDMDHDTEDDAVDDYDVDYDDPDDEPAEPRRRWFGRRAVADSGDSDVDVDEADPGDLAAEEPASRRYRPGRGGFDPEAAEMNARAKYAYRQRVVLFLLIAAVASAVVAAAVLPMLWWLHGAVDVALVGYLAYLRRQVRIEEEIRERRMARHAGASRRRVPEPEWDAEDDRDPRDARGARDVRDAHAVRDTAELRRGRPDDRPEEPRRDRRGPELVDVERRRAPRPPRNAVVVDLDDEDPAFHELGDPGELPYRRAAGE</sequence>
<reference evidence="3 4" key="1">
    <citation type="submission" date="2020-08" db="EMBL/GenBank/DDBJ databases">
        <title>Genomic Encyclopedia of Type Strains, Phase III (KMG-III): the genomes of soil and plant-associated and newly described type strains.</title>
        <authorList>
            <person name="Whitman W."/>
        </authorList>
    </citation>
    <scope>NUCLEOTIDE SEQUENCE [LARGE SCALE GENOMIC DNA]</scope>
    <source>
        <strain evidence="3 4">CECT 8577</strain>
    </source>
</reference>
<keyword evidence="2" id="KW-1133">Transmembrane helix</keyword>
<keyword evidence="4" id="KW-1185">Reference proteome</keyword>
<dbReference type="Proteomes" id="UP000550714">
    <property type="component" value="Unassembled WGS sequence"/>
</dbReference>
<evidence type="ECO:0000256" key="2">
    <source>
        <dbReference type="SAM" id="Phobius"/>
    </source>
</evidence>
<accession>A0A839RXU7</accession>
<feature type="compositionally biased region" description="Acidic residues" evidence="1">
    <location>
        <begin position="67"/>
        <end position="101"/>
    </location>
</feature>
<organism evidence="3 4">
    <name type="scientific">Prauserella isguenensis</name>
    <dbReference type="NCBI Taxonomy" id="1470180"/>
    <lineage>
        <taxon>Bacteria</taxon>
        <taxon>Bacillati</taxon>
        <taxon>Actinomycetota</taxon>
        <taxon>Actinomycetes</taxon>
        <taxon>Pseudonocardiales</taxon>
        <taxon>Pseudonocardiaceae</taxon>
        <taxon>Prauserella</taxon>
    </lineage>
</organism>
<name>A0A839RXU7_9PSEU</name>
<feature type="region of interest" description="Disordered" evidence="1">
    <location>
        <begin position="56"/>
        <end position="150"/>
    </location>
</feature>
<keyword evidence="2" id="KW-0812">Transmembrane</keyword>
<dbReference type="EMBL" id="JACHWU010000001">
    <property type="protein sequence ID" value="MBB3050458.1"/>
    <property type="molecule type" value="Genomic_DNA"/>
</dbReference>
<protein>
    <submittedName>
        <fullName evidence="3">Uncharacterized protein</fullName>
    </submittedName>
</protein>
<dbReference type="AlphaFoldDB" id="A0A839RXU7"/>
<dbReference type="NCBIfam" id="NF045516">
    <property type="entry name" value="GlpR"/>
    <property type="match status" value="1"/>
</dbReference>
<feature type="compositionally biased region" description="Basic and acidic residues" evidence="1">
    <location>
        <begin position="56"/>
        <end position="66"/>
    </location>
</feature>
<feature type="transmembrane region" description="Helical" evidence="2">
    <location>
        <begin position="191"/>
        <end position="208"/>
    </location>
</feature>
<evidence type="ECO:0000313" key="3">
    <source>
        <dbReference type="EMBL" id="MBB3050458.1"/>
    </source>
</evidence>
<evidence type="ECO:0000313" key="4">
    <source>
        <dbReference type="Proteomes" id="UP000550714"/>
    </source>
</evidence>
<gene>
    <name evidence="3" type="ORF">FHS23_001453</name>
</gene>
<proteinExistence type="predicted"/>
<evidence type="ECO:0000256" key="1">
    <source>
        <dbReference type="SAM" id="MobiDB-lite"/>
    </source>
</evidence>
<feature type="compositionally biased region" description="Basic and acidic residues" evidence="1">
    <location>
        <begin position="245"/>
        <end position="295"/>
    </location>
</feature>
<dbReference type="InterPro" id="IPR053779">
    <property type="entry name" value="GlpR"/>
</dbReference>
<feature type="compositionally biased region" description="Acidic residues" evidence="1">
    <location>
        <begin position="118"/>
        <end position="129"/>
    </location>
</feature>
<feature type="compositionally biased region" description="Basic and acidic residues" evidence="1">
    <location>
        <begin position="314"/>
        <end position="333"/>
    </location>
</feature>
<feature type="transmembrane region" description="Helical" evidence="2">
    <location>
        <begin position="168"/>
        <end position="185"/>
    </location>
</feature>
<comment type="caution">
    <text evidence="3">The sequence shown here is derived from an EMBL/GenBank/DDBJ whole genome shotgun (WGS) entry which is preliminary data.</text>
</comment>
<feature type="transmembrane region" description="Helical" evidence="2">
    <location>
        <begin position="6"/>
        <end position="23"/>
    </location>
</feature>
<keyword evidence="2" id="KW-0472">Membrane</keyword>
<dbReference type="RefSeq" id="WP_183649726.1">
    <property type="nucleotide sequence ID" value="NZ_JACHWU010000001.1"/>
</dbReference>
<feature type="region of interest" description="Disordered" evidence="1">
    <location>
        <begin position="224"/>
        <end position="333"/>
    </location>
</feature>